<organism evidence="6 7">
    <name type="scientific">Skeletonema marinoi</name>
    <dbReference type="NCBI Taxonomy" id="267567"/>
    <lineage>
        <taxon>Eukaryota</taxon>
        <taxon>Sar</taxon>
        <taxon>Stramenopiles</taxon>
        <taxon>Ochrophyta</taxon>
        <taxon>Bacillariophyta</taxon>
        <taxon>Coscinodiscophyceae</taxon>
        <taxon>Thalassiosirophycidae</taxon>
        <taxon>Thalassiosirales</taxon>
        <taxon>Skeletonemataceae</taxon>
        <taxon>Skeletonema</taxon>
        <taxon>Skeletonema marinoi-dohrnii complex</taxon>
    </lineage>
</organism>
<gene>
    <name evidence="6" type="ORF">QTG54_004933</name>
</gene>
<keyword evidence="1" id="KW-0479">Metal-binding</keyword>
<dbReference type="Pfam" id="PF01753">
    <property type="entry name" value="zf-MYND"/>
    <property type="match status" value="1"/>
</dbReference>
<accession>A0AAD8YFB1</accession>
<dbReference type="EMBL" id="JATAAI010000007">
    <property type="protein sequence ID" value="KAK1744400.1"/>
    <property type="molecule type" value="Genomic_DNA"/>
</dbReference>
<evidence type="ECO:0000259" key="5">
    <source>
        <dbReference type="PROSITE" id="PS50865"/>
    </source>
</evidence>
<sequence>MVSRKKLKGKARKAAKAEAAAGVRDVELSLCLSKHLGLFLTGNNGNGCTHGWDPAEYPADHDCNKFIGEVLRVFNQSKNPVAALDEAVSFTEDIFPDVWSDSASLEWIAAAFISLGTYAVMQGDVFPCAAAMGFSESLKQHVACYHVGSQPLMYTAKIDDLLWAEERRTISYLKKRIPCKCLNAKYKAVKSLPKMYTCCNRTCGLPDKLVNLSAMMSCGGCRRIHYCSEECQAANWEEHRYDCKRWRKWNAENCSK</sequence>
<proteinExistence type="predicted"/>
<feature type="domain" description="MYND-type" evidence="5">
    <location>
        <begin position="200"/>
        <end position="243"/>
    </location>
</feature>
<evidence type="ECO:0000256" key="2">
    <source>
        <dbReference type="ARBA" id="ARBA00022771"/>
    </source>
</evidence>
<name>A0AAD8YFB1_9STRA</name>
<dbReference type="SUPFAM" id="SSF144232">
    <property type="entry name" value="HIT/MYND zinc finger-like"/>
    <property type="match status" value="1"/>
</dbReference>
<evidence type="ECO:0000256" key="1">
    <source>
        <dbReference type="ARBA" id="ARBA00022723"/>
    </source>
</evidence>
<keyword evidence="7" id="KW-1185">Reference proteome</keyword>
<keyword evidence="2 4" id="KW-0863">Zinc-finger</keyword>
<comment type="caution">
    <text evidence="6">The sequence shown here is derived from an EMBL/GenBank/DDBJ whole genome shotgun (WGS) entry which is preliminary data.</text>
</comment>
<dbReference type="Gene3D" id="6.10.140.2220">
    <property type="match status" value="1"/>
</dbReference>
<dbReference type="PROSITE" id="PS50865">
    <property type="entry name" value="ZF_MYND_2"/>
    <property type="match status" value="1"/>
</dbReference>
<evidence type="ECO:0000313" key="7">
    <source>
        <dbReference type="Proteomes" id="UP001224775"/>
    </source>
</evidence>
<evidence type="ECO:0000256" key="4">
    <source>
        <dbReference type="PROSITE-ProRule" id="PRU00134"/>
    </source>
</evidence>
<evidence type="ECO:0000256" key="3">
    <source>
        <dbReference type="ARBA" id="ARBA00022833"/>
    </source>
</evidence>
<protein>
    <recommendedName>
        <fullName evidence="5">MYND-type domain-containing protein</fullName>
    </recommendedName>
</protein>
<dbReference type="AlphaFoldDB" id="A0AAD8YFB1"/>
<dbReference type="GO" id="GO:0008270">
    <property type="term" value="F:zinc ion binding"/>
    <property type="evidence" value="ECO:0007669"/>
    <property type="project" value="UniProtKB-KW"/>
</dbReference>
<dbReference type="InterPro" id="IPR002893">
    <property type="entry name" value="Znf_MYND"/>
</dbReference>
<dbReference type="Proteomes" id="UP001224775">
    <property type="component" value="Unassembled WGS sequence"/>
</dbReference>
<keyword evidence="3" id="KW-0862">Zinc</keyword>
<reference evidence="6" key="1">
    <citation type="submission" date="2023-06" db="EMBL/GenBank/DDBJ databases">
        <title>Survivors Of The Sea: Transcriptome response of Skeletonema marinoi to long-term dormancy.</title>
        <authorList>
            <person name="Pinder M.I.M."/>
            <person name="Kourtchenko O."/>
            <person name="Robertson E.K."/>
            <person name="Larsson T."/>
            <person name="Maumus F."/>
            <person name="Osuna-Cruz C.M."/>
            <person name="Vancaester E."/>
            <person name="Stenow R."/>
            <person name="Vandepoele K."/>
            <person name="Ploug H."/>
            <person name="Bruchert V."/>
            <person name="Godhe A."/>
            <person name="Topel M."/>
        </authorList>
    </citation>
    <scope>NUCLEOTIDE SEQUENCE</scope>
    <source>
        <strain evidence="6">R05AC</strain>
    </source>
</reference>
<evidence type="ECO:0000313" key="6">
    <source>
        <dbReference type="EMBL" id="KAK1744400.1"/>
    </source>
</evidence>